<accession>A0A0C9XN19</accession>
<evidence type="ECO:0000313" key="2">
    <source>
        <dbReference type="Proteomes" id="UP000054477"/>
    </source>
</evidence>
<dbReference type="HOGENOM" id="CLU_2722601_0_0_1"/>
<protein>
    <submittedName>
        <fullName evidence="1">Uncharacterized protein</fullName>
    </submittedName>
</protein>
<keyword evidence="2" id="KW-1185">Reference proteome</keyword>
<reference evidence="2" key="2">
    <citation type="submission" date="2015-01" db="EMBL/GenBank/DDBJ databases">
        <title>Evolutionary Origins and Diversification of the Mycorrhizal Mutualists.</title>
        <authorList>
            <consortium name="DOE Joint Genome Institute"/>
            <consortium name="Mycorrhizal Genomics Consortium"/>
            <person name="Kohler A."/>
            <person name="Kuo A."/>
            <person name="Nagy L.G."/>
            <person name="Floudas D."/>
            <person name="Copeland A."/>
            <person name="Barry K.W."/>
            <person name="Cichocki N."/>
            <person name="Veneault-Fourrey C."/>
            <person name="LaButti K."/>
            <person name="Lindquist E.A."/>
            <person name="Lipzen A."/>
            <person name="Lundell T."/>
            <person name="Morin E."/>
            <person name="Murat C."/>
            <person name="Riley R."/>
            <person name="Ohm R."/>
            <person name="Sun H."/>
            <person name="Tunlid A."/>
            <person name="Henrissat B."/>
            <person name="Grigoriev I.V."/>
            <person name="Hibbett D.S."/>
            <person name="Martin F."/>
        </authorList>
    </citation>
    <scope>NUCLEOTIDE SEQUENCE [LARGE SCALE GENOMIC DNA]</scope>
    <source>
        <strain evidence="2">LaAM-08-1</strain>
    </source>
</reference>
<dbReference type="AlphaFoldDB" id="A0A0C9XN19"/>
<name>A0A0C9XN19_9AGAR</name>
<reference evidence="1 2" key="1">
    <citation type="submission" date="2014-04" db="EMBL/GenBank/DDBJ databases">
        <authorList>
            <consortium name="DOE Joint Genome Institute"/>
            <person name="Kuo A."/>
            <person name="Kohler A."/>
            <person name="Nagy L.G."/>
            <person name="Floudas D."/>
            <person name="Copeland A."/>
            <person name="Barry K.W."/>
            <person name="Cichocki N."/>
            <person name="Veneault-Fourrey C."/>
            <person name="LaButti K."/>
            <person name="Lindquist E.A."/>
            <person name="Lipzen A."/>
            <person name="Lundell T."/>
            <person name="Morin E."/>
            <person name="Murat C."/>
            <person name="Sun H."/>
            <person name="Tunlid A."/>
            <person name="Henrissat B."/>
            <person name="Grigoriev I.V."/>
            <person name="Hibbett D.S."/>
            <person name="Martin F."/>
            <person name="Nordberg H.P."/>
            <person name="Cantor M.N."/>
            <person name="Hua S.X."/>
        </authorList>
    </citation>
    <scope>NUCLEOTIDE SEQUENCE [LARGE SCALE GENOMIC DNA]</scope>
    <source>
        <strain evidence="1 2">LaAM-08-1</strain>
    </source>
</reference>
<sequence length="72" mass="7808">MVQTNSITGLLSGYGLSSSFSLVFDRQLIPRNRYCAIFCTLGCWDVASASSRSGLSTSLTLNVTVFTPRMHA</sequence>
<dbReference type="EMBL" id="KN838693">
    <property type="protein sequence ID" value="KIJ97432.1"/>
    <property type="molecule type" value="Genomic_DNA"/>
</dbReference>
<organism evidence="1 2">
    <name type="scientific">Laccaria amethystina LaAM-08-1</name>
    <dbReference type="NCBI Taxonomy" id="1095629"/>
    <lineage>
        <taxon>Eukaryota</taxon>
        <taxon>Fungi</taxon>
        <taxon>Dikarya</taxon>
        <taxon>Basidiomycota</taxon>
        <taxon>Agaricomycotina</taxon>
        <taxon>Agaricomycetes</taxon>
        <taxon>Agaricomycetidae</taxon>
        <taxon>Agaricales</taxon>
        <taxon>Agaricineae</taxon>
        <taxon>Hydnangiaceae</taxon>
        <taxon>Laccaria</taxon>
    </lineage>
</organism>
<gene>
    <name evidence="1" type="ORF">K443DRAFT_681525</name>
</gene>
<evidence type="ECO:0000313" key="1">
    <source>
        <dbReference type="EMBL" id="KIJ97432.1"/>
    </source>
</evidence>
<proteinExistence type="predicted"/>
<dbReference type="Proteomes" id="UP000054477">
    <property type="component" value="Unassembled WGS sequence"/>
</dbReference>